<keyword evidence="1" id="KW-0812">Transmembrane</keyword>
<keyword evidence="1" id="KW-0472">Membrane</keyword>
<evidence type="ECO:0000256" key="1">
    <source>
        <dbReference type="SAM" id="Phobius"/>
    </source>
</evidence>
<keyword evidence="3" id="KW-1185">Reference proteome</keyword>
<dbReference type="RefSeq" id="WP_376850662.1">
    <property type="nucleotide sequence ID" value="NZ_JBHSMF010000009.1"/>
</dbReference>
<feature type="transmembrane region" description="Helical" evidence="1">
    <location>
        <begin position="23"/>
        <end position="42"/>
    </location>
</feature>
<proteinExistence type="predicted"/>
<accession>A0ABW0ND56</accession>
<reference evidence="3" key="1">
    <citation type="journal article" date="2019" name="Int. J. Syst. Evol. Microbiol.">
        <title>The Global Catalogue of Microorganisms (GCM) 10K type strain sequencing project: providing services to taxonomists for standard genome sequencing and annotation.</title>
        <authorList>
            <consortium name="The Broad Institute Genomics Platform"/>
            <consortium name="The Broad Institute Genome Sequencing Center for Infectious Disease"/>
            <person name="Wu L."/>
            <person name="Ma J."/>
        </authorList>
    </citation>
    <scope>NUCLEOTIDE SEQUENCE [LARGE SCALE GENOMIC DNA]</scope>
    <source>
        <strain evidence="3">CCUG 57401</strain>
    </source>
</reference>
<evidence type="ECO:0000313" key="2">
    <source>
        <dbReference type="EMBL" id="MFC5498571.1"/>
    </source>
</evidence>
<protein>
    <submittedName>
        <fullName evidence="2">Uncharacterized protein</fullName>
    </submittedName>
</protein>
<dbReference type="EMBL" id="JBHSMF010000009">
    <property type="protein sequence ID" value="MFC5498571.1"/>
    <property type="molecule type" value="Genomic_DNA"/>
</dbReference>
<organism evidence="2 3">
    <name type="scientific">Caenimonas terrae</name>
    <dbReference type="NCBI Taxonomy" id="696074"/>
    <lineage>
        <taxon>Bacteria</taxon>
        <taxon>Pseudomonadati</taxon>
        <taxon>Pseudomonadota</taxon>
        <taxon>Betaproteobacteria</taxon>
        <taxon>Burkholderiales</taxon>
        <taxon>Comamonadaceae</taxon>
        <taxon>Caenimonas</taxon>
    </lineage>
</organism>
<dbReference type="Proteomes" id="UP001596037">
    <property type="component" value="Unassembled WGS sequence"/>
</dbReference>
<evidence type="ECO:0000313" key="3">
    <source>
        <dbReference type="Proteomes" id="UP001596037"/>
    </source>
</evidence>
<name>A0ABW0ND56_9BURK</name>
<sequence length="176" mass="19296">MAIFPNRIVRTDEGVWLSQVPPWTHACVLIALLVAAGIVAFFSRGKRLPGEAFIPAAIAAGSLVQSVRERRRYGQLGRPLVSRFNGSLNISPRVGAELKVNLSTTKKVVVYGQAGRRIYRAVDNDGSYVEIRPEWGRSEEREAIAFLENALGPLVLVEVAQTEFAAVRGDGPYYDA</sequence>
<keyword evidence="1" id="KW-1133">Transmembrane helix</keyword>
<comment type="caution">
    <text evidence="2">The sequence shown here is derived from an EMBL/GenBank/DDBJ whole genome shotgun (WGS) entry which is preliminary data.</text>
</comment>
<gene>
    <name evidence="2" type="ORF">ACFPOE_13575</name>
</gene>